<comment type="caution">
    <text evidence="3">The sequence shown here is derived from an EMBL/GenBank/DDBJ whole genome shotgun (WGS) entry which is preliminary data.</text>
</comment>
<evidence type="ECO:0000313" key="4">
    <source>
        <dbReference type="Proteomes" id="UP000287033"/>
    </source>
</evidence>
<dbReference type="InterPro" id="IPR001089">
    <property type="entry name" value="Chemokine_CXC"/>
</dbReference>
<dbReference type="GO" id="GO:0005615">
    <property type="term" value="C:extracellular space"/>
    <property type="evidence" value="ECO:0007669"/>
    <property type="project" value="UniProtKB-KW"/>
</dbReference>
<evidence type="ECO:0000313" key="3">
    <source>
        <dbReference type="EMBL" id="GCC33300.1"/>
    </source>
</evidence>
<dbReference type="GO" id="GO:0008009">
    <property type="term" value="F:chemokine activity"/>
    <property type="evidence" value="ECO:0007669"/>
    <property type="project" value="InterPro"/>
</dbReference>
<dbReference type="InterPro" id="IPR036048">
    <property type="entry name" value="Interleukin_8-like_sf"/>
</dbReference>
<keyword evidence="1" id="KW-0202">Cytokine</keyword>
<dbReference type="InterPro" id="IPR001811">
    <property type="entry name" value="Chemokine_IL8-like_dom"/>
</dbReference>
<feature type="domain" description="Chemokine interleukin-8-like" evidence="2">
    <location>
        <begin position="18"/>
        <end position="79"/>
    </location>
</feature>
<dbReference type="SMART" id="SM00199">
    <property type="entry name" value="SCY"/>
    <property type="match status" value="1"/>
</dbReference>
<gene>
    <name evidence="3" type="ORF">chiPu_0011769</name>
</gene>
<dbReference type="OrthoDB" id="8872899at2759"/>
<dbReference type="Proteomes" id="UP000287033">
    <property type="component" value="Unassembled WGS sequence"/>
</dbReference>
<evidence type="ECO:0000256" key="1">
    <source>
        <dbReference type="ARBA" id="ARBA00022514"/>
    </source>
</evidence>
<evidence type="ECO:0000259" key="2">
    <source>
        <dbReference type="SMART" id="SM00199"/>
    </source>
</evidence>
<name>A0A401SSC6_CHIPU</name>
<dbReference type="PANTHER" id="PTHR12015">
    <property type="entry name" value="SMALL INDUCIBLE CYTOKINE A"/>
    <property type="match status" value="1"/>
</dbReference>
<proteinExistence type="predicted"/>
<dbReference type="Gene3D" id="2.40.50.40">
    <property type="match status" value="1"/>
</dbReference>
<dbReference type="SUPFAM" id="SSF54117">
    <property type="entry name" value="Interleukin 8-like chemokines"/>
    <property type="match status" value="1"/>
</dbReference>
<dbReference type="AlphaFoldDB" id="A0A401SSC6"/>
<reference evidence="3 4" key="1">
    <citation type="journal article" date="2018" name="Nat. Ecol. Evol.">
        <title>Shark genomes provide insights into elasmobranch evolution and the origin of vertebrates.</title>
        <authorList>
            <person name="Hara Y"/>
            <person name="Yamaguchi K"/>
            <person name="Onimaru K"/>
            <person name="Kadota M"/>
            <person name="Koyanagi M"/>
            <person name="Keeley SD"/>
            <person name="Tatsumi K"/>
            <person name="Tanaka K"/>
            <person name="Motone F"/>
            <person name="Kageyama Y"/>
            <person name="Nozu R"/>
            <person name="Adachi N"/>
            <person name="Nishimura O"/>
            <person name="Nakagawa R"/>
            <person name="Tanegashima C"/>
            <person name="Kiyatake I"/>
            <person name="Matsumoto R"/>
            <person name="Murakumo K"/>
            <person name="Nishida K"/>
            <person name="Terakita A"/>
            <person name="Kuratani S"/>
            <person name="Sato K"/>
            <person name="Hyodo S Kuraku.S."/>
        </authorList>
    </citation>
    <scope>NUCLEOTIDE SEQUENCE [LARGE SCALE GENOMIC DNA]</scope>
</reference>
<dbReference type="Pfam" id="PF00048">
    <property type="entry name" value="IL8"/>
    <property type="match status" value="1"/>
</dbReference>
<protein>
    <recommendedName>
        <fullName evidence="2">Chemokine interleukin-8-like domain-containing protein</fullName>
    </recommendedName>
</protein>
<dbReference type="PRINTS" id="PR00436">
    <property type="entry name" value="INTERLEUKIN8"/>
</dbReference>
<organism evidence="3 4">
    <name type="scientific">Chiloscyllium punctatum</name>
    <name type="common">Brownbanded bambooshark</name>
    <name type="synonym">Hemiscyllium punctatum</name>
    <dbReference type="NCBI Taxonomy" id="137246"/>
    <lineage>
        <taxon>Eukaryota</taxon>
        <taxon>Metazoa</taxon>
        <taxon>Chordata</taxon>
        <taxon>Craniata</taxon>
        <taxon>Vertebrata</taxon>
        <taxon>Chondrichthyes</taxon>
        <taxon>Elasmobranchii</taxon>
        <taxon>Galeomorphii</taxon>
        <taxon>Galeoidea</taxon>
        <taxon>Orectolobiformes</taxon>
        <taxon>Hemiscylliidae</taxon>
        <taxon>Chiloscyllium</taxon>
    </lineage>
</organism>
<accession>A0A401SSC6</accession>
<dbReference type="GO" id="GO:0006955">
    <property type="term" value="P:immune response"/>
    <property type="evidence" value="ECO:0007669"/>
    <property type="project" value="InterPro"/>
</dbReference>
<sequence length="92" mass="10344">MLSTIAGATSVVSLIMRAGRCHCPRATTASIPLWYIKDIKFITRHPRCFKEQVIAVLTTGHEVCLNPHAKWLKKVKREGIQSQLQAEESKQS</sequence>
<dbReference type="InterPro" id="IPR039809">
    <property type="entry name" value="Chemokine_b/g/d"/>
</dbReference>
<dbReference type="PRINTS" id="PR00437">
    <property type="entry name" value="SMALLCYTKCXC"/>
</dbReference>
<dbReference type="EMBL" id="BEZZ01000504">
    <property type="protein sequence ID" value="GCC33300.1"/>
    <property type="molecule type" value="Genomic_DNA"/>
</dbReference>
<keyword evidence="4" id="KW-1185">Reference proteome</keyword>